<organism evidence="1 2">
    <name type="scientific">Roseinatronobacter thiooxidans</name>
    <dbReference type="NCBI Taxonomy" id="121821"/>
    <lineage>
        <taxon>Bacteria</taxon>
        <taxon>Pseudomonadati</taxon>
        <taxon>Pseudomonadota</taxon>
        <taxon>Alphaproteobacteria</taxon>
        <taxon>Rhodobacterales</taxon>
        <taxon>Paracoccaceae</taxon>
        <taxon>Roseinatronobacter</taxon>
    </lineage>
</organism>
<dbReference type="Proteomes" id="UP000249364">
    <property type="component" value="Unassembled WGS sequence"/>
</dbReference>
<evidence type="ECO:0000313" key="2">
    <source>
        <dbReference type="Proteomes" id="UP000249364"/>
    </source>
</evidence>
<gene>
    <name evidence="1" type="ORF">LY56_01744</name>
</gene>
<dbReference type="EMBL" id="QKZQ01000006">
    <property type="protein sequence ID" value="PZX45719.1"/>
    <property type="molecule type" value="Genomic_DNA"/>
</dbReference>
<dbReference type="STRING" id="121821.GCA_001870675_03175"/>
<evidence type="ECO:0000313" key="1">
    <source>
        <dbReference type="EMBL" id="PZX45719.1"/>
    </source>
</evidence>
<comment type="caution">
    <text evidence="1">The sequence shown here is derived from an EMBL/GenBank/DDBJ whole genome shotgun (WGS) entry which is preliminary data.</text>
</comment>
<proteinExistence type="predicted"/>
<sequence length="410" mass="44865">MSGLMTTYQMRLPRGPHEDGLAAVAAHLCGVERHLHSALARLHRAAGGDAEALRVGKNDLKRRFLTEHGITGRQYNSLLRGLEGRYASLQELAKARIETTERKRRSLVKKITTRGRKLESFAKVSAAVEARAQLGKGPTKAQAKRLLSRDAYDKNRFIQHQQKRRAEILRTKIERDREIAASAVPPVVFGSKALLQQRAAIHPNDLEGLTAWRRKWARARSAQFLVIGSSDETAGCHSCVATSGADGRLSLALRLPDALRDEGAGRHLDITGLEFPEFGRDAIHKALQVHAAKGKGPEARKGRVAIAYRFVRDEGWPRGNPLSAWRVLVTLESPAPAIQQPVFATWGKGRNGLMAQGVAGNFCGALGVDLNADHLAWAVIDRHGNPVKAKTGRIDLPLRGKTSSARGADR</sequence>
<name>A0A2W7QVU8_9RHOB</name>
<keyword evidence="2" id="KW-1185">Reference proteome</keyword>
<accession>A0A2W7QVU8</accession>
<dbReference type="AlphaFoldDB" id="A0A2W7QVU8"/>
<dbReference type="RefSeq" id="WP_071470968.1">
    <property type="nucleotide sequence ID" value="NZ_MEHT01000046.1"/>
</dbReference>
<protein>
    <submittedName>
        <fullName evidence="1">Uncharacterized protein</fullName>
    </submittedName>
</protein>
<reference evidence="1 2" key="1">
    <citation type="submission" date="2018-06" db="EMBL/GenBank/DDBJ databases">
        <title>Genomic Encyclopedia of Archaeal and Bacterial Type Strains, Phase II (KMG-II): from individual species to whole genera.</title>
        <authorList>
            <person name="Goeker M."/>
        </authorList>
    </citation>
    <scope>NUCLEOTIDE SEQUENCE [LARGE SCALE GENOMIC DNA]</scope>
    <source>
        <strain evidence="1 2">DSM 13087</strain>
    </source>
</reference>